<dbReference type="Pfam" id="PF01266">
    <property type="entry name" value="DAO"/>
    <property type="match status" value="1"/>
</dbReference>
<dbReference type="PANTHER" id="PTHR11985:SF35">
    <property type="entry name" value="ANAEROBIC GLYCEROL-3-PHOSPHATE DEHYDROGENASE SUBUNIT A"/>
    <property type="match status" value="1"/>
</dbReference>
<dbReference type="GO" id="GO:0004368">
    <property type="term" value="F:glycerol-3-phosphate dehydrogenase (quinone) activity"/>
    <property type="evidence" value="ECO:0007669"/>
    <property type="project" value="UniProtKB-EC"/>
</dbReference>
<dbReference type="Pfam" id="PF16901">
    <property type="entry name" value="DAO_C"/>
    <property type="match status" value="1"/>
</dbReference>
<evidence type="ECO:0000256" key="5">
    <source>
        <dbReference type="ARBA" id="ARBA00022827"/>
    </source>
</evidence>
<dbReference type="EMBL" id="BBYR01000096">
    <property type="protein sequence ID" value="GAP38859.1"/>
    <property type="molecule type" value="Genomic_DNA"/>
</dbReference>
<reference evidence="11 12" key="2">
    <citation type="journal article" date="2016" name="Science">
        <title>A bacterium that degrades and assimilates poly(ethylene terephthalate).</title>
        <authorList>
            <person name="Yoshida S."/>
            <person name="Hiraga K."/>
            <person name="Takehana T."/>
            <person name="Taniguchi I."/>
            <person name="Yamaji H."/>
            <person name="Maeda Y."/>
            <person name="Toyohara K."/>
            <person name="Miyamoto K."/>
            <person name="Kimura Y."/>
            <person name="Oda K."/>
        </authorList>
    </citation>
    <scope>NUCLEOTIDE SEQUENCE [LARGE SCALE GENOMIC DNA]</scope>
    <source>
        <strain evidence="12">NBRC 110686 / TISTR 2288 / 201-F6</strain>
    </source>
</reference>
<keyword evidence="3 7" id="KW-0285">Flavoprotein</keyword>
<dbReference type="Gene3D" id="3.50.50.60">
    <property type="entry name" value="FAD/NAD(P)-binding domain"/>
    <property type="match status" value="1"/>
</dbReference>
<organism evidence="11 12">
    <name type="scientific">Piscinibacter sakaiensis</name>
    <name type="common">Ideonella sakaiensis</name>
    <dbReference type="NCBI Taxonomy" id="1547922"/>
    <lineage>
        <taxon>Bacteria</taxon>
        <taxon>Pseudomonadati</taxon>
        <taxon>Pseudomonadota</taxon>
        <taxon>Betaproteobacteria</taxon>
        <taxon>Burkholderiales</taxon>
        <taxon>Sphaerotilaceae</taxon>
        <taxon>Piscinibacter</taxon>
    </lineage>
</organism>
<dbReference type="InterPro" id="IPR031656">
    <property type="entry name" value="DAO_C"/>
</dbReference>
<comment type="cofactor">
    <cofactor evidence="1 7">
        <name>FAD</name>
        <dbReference type="ChEBI" id="CHEBI:57692"/>
    </cofactor>
</comment>
<evidence type="ECO:0000256" key="8">
    <source>
        <dbReference type="SAM" id="MobiDB-lite"/>
    </source>
</evidence>
<keyword evidence="5" id="KW-0274">FAD</keyword>
<dbReference type="RefSeq" id="WP_054022700.1">
    <property type="nucleotide sequence ID" value="NZ_BBYR01000096.1"/>
</dbReference>
<evidence type="ECO:0000259" key="9">
    <source>
        <dbReference type="Pfam" id="PF01266"/>
    </source>
</evidence>
<protein>
    <recommendedName>
        <fullName evidence="7">Glycerol-3-phosphate dehydrogenase</fullName>
        <ecNumber evidence="7">1.1.5.3</ecNumber>
    </recommendedName>
</protein>
<dbReference type="EC" id="1.1.5.3" evidence="7"/>
<dbReference type="Proteomes" id="UP000037660">
    <property type="component" value="Unassembled WGS sequence"/>
</dbReference>
<gene>
    <name evidence="11" type="ORF">ISF6_5518</name>
</gene>
<proteinExistence type="inferred from homology"/>
<keyword evidence="4" id="KW-0319">Glycerol metabolism</keyword>
<dbReference type="GO" id="GO:0009331">
    <property type="term" value="C:glycerol-3-phosphate dehydrogenase (FAD) complex"/>
    <property type="evidence" value="ECO:0007669"/>
    <property type="project" value="UniProtKB-UniRule"/>
</dbReference>
<evidence type="ECO:0000313" key="12">
    <source>
        <dbReference type="Proteomes" id="UP000037660"/>
    </source>
</evidence>
<dbReference type="Gene3D" id="3.30.9.10">
    <property type="entry name" value="D-Amino Acid Oxidase, subunit A, domain 2"/>
    <property type="match status" value="1"/>
</dbReference>
<dbReference type="InterPro" id="IPR000447">
    <property type="entry name" value="G3P_DH_FAD-dep"/>
</dbReference>
<evidence type="ECO:0000256" key="1">
    <source>
        <dbReference type="ARBA" id="ARBA00001974"/>
    </source>
</evidence>
<dbReference type="InterPro" id="IPR006076">
    <property type="entry name" value="FAD-dep_OxRdtase"/>
</dbReference>
<comment type="caution">
    <text evidence="11">The sequence shown here is derived from an EMBL/GenBank/DDBJ whole genome shotgun (WGS) entry which is preliminary data.</text>
</comment>
<reference evidence="12" key="1">
    <citation type="submission" date="2015-07" db="EMBL/GenBank/DDBJ databases">
        <title>Discovery of a poly(ethylene terephthalate assimilation.</title>
        <authorList>
            <person name="Yoshida S."/>
            <person name="Hiraga K."/>
            <person name="Takehana T."/>
            <person name="Taniguchi I."/>
            <person name="Yamaji H."/>
            <person name="Maeda Y."/>
            <person name="Toyohara K."/>
            <person name="Miyamoto K."/>
            <person name="Kimura Y."/>
            <person name="Oda K."/>
        </authorList>
    </citation>
    <scope>NUCLEOTIDE SEQUENCE [LARGE SCALE GENOMIC DNA]</scope>
    <source>
        <strain evidence="12">NBRC 110686 / TISTR 2288 / 201-F6</strain>
    </source>
</reference>
<comment type="catalytic activity">
    <reaction evidence="7">
        <text>a quinone + sn-glycerol 3-phosphate = dihydroxyacetone phosphate + a quinol</text>
        <dbReference type="Rhea" id="RHEA:18977"/>
        <dbReference type="ChEBI" id="CHEBI:24646"/>
        <dbReference type="ChEBI" id="CHEBI:57597"/>
        <dbReference type="ChEBI" id="CHEBI:57642"/>
        <dbReference type="ChEBI" id="CHEBI:132124"/>
        <dbReference type="EC" id="1.1.5.3"/>
    </reaction>
</comment>
<sequence>MSRAAVGRGDAAAQGTDEAAAGARGDALAQGIAALRRAAAGEPLADRAAHRDPLDGASVDVLVIGGGITGAGVALDAAARGLRVALVEQGDFASGTSSRSSKMIHGGFRYLQTGDVALVRESLRERHRLQRNAPHLVGLLPFMIPLFLKGGLINPRLSRALGAALWSYQFAGAWRLGRRHRRLDAAAAQAHMPALETGRIGGAYLFHDLRADDARLTLAVLASAAERGARVLNHARCRTVSAYTQGGRTAEIETDGGRLTLRAAVVVNATGVWAGRFLQEAGLPGRTQLAPAKGAHLVLPAALLGNDVAVSLPVPGDRRTVSVVRQGPFCFVGSTDSHEPADVDAPGVGERDVDYVLRALNHHLHRPVERAALTGGWAGFRPLLADGGAAGRSADLSRRHRIAREAEGLVTVTGGKLTTYREMAEGTVDLVCDLLGRRRACPTRDLKLFGHGPGAGRAGAAATDEGERLGRRYGNRAETLRRLVAQHPALGERLTPLDDTRLVEVAWGLHAEMARDLGDALLRRTRVGTYDGRALLADADRIGGRVLGWSGWEAARAQQALDGLKAVLRRELGVLADDLPTPPGPVPAPATA</sequence>
<feature type="compositionally biased region" description="Low complexity" evidence="8">
    <location>
        <begin position="9"/>
        <end position="20"/>
    </location>
</feature>
<dbReference type="OrthoDB" id="9766796at2"/>
<accession>A0A0K8P8M5</accession>
<name>A0A0K8P8M5_PISS1</name>
<evidence type="ECO:0000256" key="2">
    <source>
        <dbReference type="ARBA" id="ARBA00007330"/>
    </source>
</evidence>
<dbReference type="AlphaFoldDB" id="A0A0K8P8M5"/>
<keyword evidence="12" id="KW-1185">Reference proteome</keyword>
<dbReference type="InterPro" id="IPR036188">
    <property type="entry name" value="FAD/NAD-bd_sf"/>
</dbReference>
<dbReference type="GO" id="GO:0046168">
    <property type="term" value="P:glycerol-3-phosphate catabolic process"/>
    <property type="evidence" value="ECO:0007669"/>
    <property type="project" value="TreeGrafter"/>
</dbReference>
<dbReference type="GO" id="GO:0006071">
    <property type="term" value="P:glycerol metabolic process"/>
    <property type="evidence" value="ECO:0007669"/>
    <property type="project" value="UniProtKB-KW"/>
</dbReference>
<evidence type="ECO:0000256" key="3">
    <source>
        <dbReference type="ARBA" id="ARBA00022630"/>
    </source>
</evidence>
<keyword evidence="6 7" id="KW-0560">Oxidoreductase</keyword>
<evidence type="ECO:0000256" key="7">
    <source>
        <dbReference type="RuleBase" id="RU361217"/>
    </source>
</evidence>
<dbReference type="PRINTS" id="PR01001">
    <property type="entry name" value="FADG3PDH"/>
</dbReference>
<feature type="region of interest" description="Disordered" evidence="8">
    <location>
        <begin position="1"/>
        <end position="20"/>
    </location>
</feature>
<dbReference type="InterPro" id="IPR038299">
    <property type="entry name" value="DAO_C_sf"/>
</dbReference>
<evidence type="ECO:0000313" key="11">
    <source>
        <dbReference type="EMBL" id="GAP38859.1"/>
    </source>
</evidence>
<dbReference type="PROSITE" id="PS00978">
    <property type="entry name" value="FAD_G3PDH_2"/>
    <property type="match status" value="1"/>
</dbReference>
<dbReference type="PANTHER" id="PTHR11985">
    <property type="entry name" value="GLYCEROL-3-PHOSPHATE DEHYDROGENASE"/>
    <property type="match status" value="1"/>
</dbReference>
<feature type="domain" description="Alpha-glycerophosphate oxidase C-terminal" evidence="10">
    <location>
        <begin position="460"/>
        <end position="555"/>
    </location>
</feature>
<evidence type="ECO:0000256" key="6">
    <source>
        <dbReference type="ARBA" id="ARBA00023002"/>
    </source>
</evidence>
<dbReference type="Gene3D" id="1.10.8.870">
    <property type="entry name" value="Alpha-glycerophosphate oxidase, cap domain"/>
    <property type="match status" value="1"/>
</dbReference>
<evidence type="ECO:0000256" key="4">
    <source>
        <dbReference type="ARBA" id="ARBA00022798"/>
    </source>
</evidence>
<dbReference type="PROSITE" id="PS00977">
    <property type="entry name" value="FAD_G3PDH_1"/>
    <property type="match status" value="1"/>
</dbReference>
<dbReference type="STRING" id="1547922.ISF6_5518"/>
<comment type="similarity">
    <text evidence="2 7">Belongs to the FAD-dependent glycerol-3-phosphate dehydrogenase family.</text>
</comment>
<feature type="domain" description="FAD dependent oxidoreductase" evidence="9">
    <location>
        <begin position="60"/>
        <end position="416"/>
    </location>
</feature>
<dbReference type="SUPFAM" id="SSF51905">
    <property type="entry name" value="FAD/NAD(P)-binding domain"/>
    <property type="match status" value="1"/>
</dbReference>
<evidence type="ECO:0000259" key="10">
    <source>
        <dbReference type="Pfam" id="PF16901"/>
    </source>
</evidence>